<evidence type="ECO:0008006" key="2">
    <source>
        <dbReference type="Google" id="ProtNLM"/>
    </source>
</evidence>
<dbReference type="EMBL" id="UINC01001044">
    <property type="protein sequence ID" value="SUZ68806.1"/>
    <property type="molecule type" value="Genomic_DNA"/>
</dbReference>
<evidence type="ECO:0000313" key="1">
    <source>
        <dbReference type="EMBL" id="SUZ68806.1"/>
    </source>
</evidence>
<sequence length="110" mass="12682">MNPDFSQNGTWIYIDPDEQSIEQIEETLDLDTLCDLLRCEATDMEELGGPFLAYIDGEGASQERQTEWEFNENPFWGPMLIVKIGKEESWLETCDEEDLAVIEPLVKFLC</sequence>
<dbReference type="AlphaFoldDB" id="A0A381PP47"/>
<proteinExistence type="predicted"/>
<gene>
    <name evidence="1" type="ORF">METZ01_LOCUS21660</name>
</gene>
<protein>
    <recommendedName>
        <fullName evidence="2">DUF3846 domain-containing protein</fullName>
    </recommendedName>
</protein>
<reference evidence="1" key="1">
    <citation type="submission" date="2018-05" db="EMBL/GenBank/DDBJ databases">
        <authorList>
            <person name="Lanie J.A."/>
            <person name="Ng W.-L."/>
            <person name="Kazmierczak K.M."/>
            <person name="Andrzejewski T.M."/>
            <person name="Davidsen T.M."/>
            <person name="Wayne K.J."/>
            <person name="Tettelin H."/>
            <person name="Glass J.I."/>
            <person name="Rusch D."/>
            <person name="Podicherti R."/>
            <person name="Tsui H.-C.T."/>
            <person name="Winkler M.E."/>
        </authorList>
    </citation>
    <scope>NUCLEOTIDE SEQUENCE</scope>
</reference>
<organism evidence="1">
    <name type="scientific">marine metagenome</name>
    <dbReference type="NCBI Taxonomy" id="408172"/>
    <lineage>
        <taxon>unclassified sequences</taxon>
        <taxon>metagenomes</taxon>
        <taxon>ecological metagenomes</taxon>
    </lineage>
</organism>
<name>A0A381PP47_9ZZZZ</name>
<accession>A0A381PP47</accession>